<protein>
    <submittedName>
        <fullName evidence="2">Uncharacterized protein</fullName>
    </submittedName>
</protein>
<reference evidence="2 3" key="1">
    <citation type="submission" date="2020-02" db="EMBL/GenBank/DDBJ databases">
        <authorList>
            <person name="Ferguson B K."/>
        </authorList>
    </citation>
    <scope>NUCLEOTIDE SEQUENCE [LARGE SCALE GENOMIC DNA]</scope>
</reference>
<evidence type="ECO:0000313" key="2">
    <source>
        <dbReference type="EMBL" id="CAB0016934.1"/>
    </source>
</evidence>
<dbReference type="EMBL" id="CADCXU010030630">
    <property type="protein sequence ID" value="CAB0016934.1"/>
    <property type="molecule type" value="Genomic_DNA"/>
</dbReference>
<dbReference type="AlphaFoldDB" id="A0A6H5HG05"/>
<feature type="non-terminal residue" evidence="2">
    <location>
        <position position="171"/>
    </location>
</feature>
<evidence type="ECO:0000256" key="1">
    <source>
        <dbReference type="SAM" id="MobiDB-lite"/>
    </source>
</evidence>
<keyword evidence="3" id="KW-1185">Reference proteome</keyword>
<proteinExistence type="predicted"/>
<organism evidence="2 3">
    <name type="scientific">Nesidiocoris tenuis</name>
    <dbReference type="NCBI Taxonomy" id="355587"/>
    <lineage>
        <taxon>Eukaryota</taxon>
        <taxon>Metazoa</taxon>
        <taxon>Ecdysozoa</taxon>
        <taxon>Arthropoda</taxon>
        <taxon>Hexapoda</taxon>
        <taxon>Insecta</taxon>
        <taxon>Pterygota</taxon>
        <taxon>Neoptera</taxon>
        <taxon>Paraneoptera</taxon>
        <taxon>Hemiptera</taxon>
        <taxon>Heteroptera</taxon>
        <taxon>Panheteroptera</taxon>
        <taxon>Cimicomorpha</taxon>
        <taxon>Miridae</taxon>
        <taxon>Dicyphina</taxon>
        <taxon>Nesidiocoris</taxon>
    </lineage>
</organism>
<name>A0A6H5HG05_9HEMI</name>
<dbReference type="Proteomes" id="UP000479000">
    <property type="component" value="Unassembled WGS sequence"/>
</dbReference>
<accession>A0A6H5HG05</accession>
<sequence length="171" mass="19225">MKGLATSTSQGAHHIKRPQLALPCAHPIYRYRQRRPCQRDQPFVPRGRVRHPAMHLARAIEITREMLVYGYDSRRIKAPKWKGISYDPCTPVFSASSEKPEGNTFPGTPRTQTTPPQLITAMNCSYPRPQQSDSTEMGILGCCLNLFLASGGSCAKKLSRIRPLTLQEYLN</sequence>
<evidence type="ECO:0000313" key="3">
    <source>
        <dbReference type="Proteomes" id="UP000479000"/>
    </source>
</evidence>
<feature type="compositionally biased region" description="Low complexity" evidence="1">
    <location>
        <begin position="104"/>
        <end position="116"/>
    </location>
</feature>
<gene>
    <name evidence="2" type="ORF">NTEN_LOCUS21054</name>
</gene>
<feature type="region of interest" description="Disordered" evidence="1">
    <location>
        <begin position="95"/>
        <end position="116"/>
    </location>
</feature>